<evidence type="ECO:0000259" key="5">
    <source>
        <dbReference type="PROSITE" id="PS50865"/>
    </source>
</evidence>
<accession>A0A9P6RNS4</accession>
<evidence type="ECO:0000313" key="7">
    <source>
        <dbReference type="Proteomes" id="UP000738325"/>
    </source>
</evidence>
<gene>
    <name evidence="6" type="ORF">BGZ99_003171</name>
</gene>
<dbReference type="GO" id="GO:0005737">
    <property type="term" value="C:cytoplasm"/>
    <property type="evidence" value="ECO:0007669"/>
    <property type="project" value="TreeGrafter"/>
</dbReference>
<protein>
    <recommendedName>
        <fullName evidence="5">MYND-type domain-containing protein</fullName>
    </recommendedName>
</protein>
<evidence type="ECO:0000256" key="4">
    <source>
        <dbReference type="PROSITE-ProRule" id="PRU00134"/>
    </source>
</evidence>
<sequence length="209" mass="24173">MSVLLDPRVFPGYNDLPYENDVEPDYYTQNHRGVFEPRRHWCFMGEIVDDTHSDSAFLRHRMNVRDRDGAVIPVFFYLDADIRDTFDATVLKNGNTLFARYAQQHSFMDGSEGLRLEEPELFRVVPFAMEAILDAYKEGDGWAQDGKVCRKCEAKATHRCGKCKKAFYCTRECQTDHWKAHRPTCKILTAVGPVTALDHTRFTDFVSFT</sequence>
<evidence type="ECO:0000313" key="6">
    <source>
        <dbReference type="EMBL" id="KAG0322733.1"/>
    </source>
</evidence>
<dbReference type="Proteomes" id="UP000738325">
    <property type="component" value="Unassembled WGS sequence"/>
</dbReference>
<dbReference type="GO" id="GO:0008270">
    <property type="term" value="F:zinc ion binding"/>
    <property type="evidence" value="ECO:0007669"/>
    <property type="project" value="UniProtKB-KW"/>
</dbReference>
<dbReference type="InterPro" id="IPR052298">
    <property type="entry name" value="ZMYND10"/>
</dbReference>
<dbReference type="PANTHER" id="PTHR13244">
    <property type="entry name" value="ZINC FINGER MYND DOMAIN CONTAINING PROTEIN 10"/>
    <property type="match status" value="1"/>
</dbReference>
<evidence type="ECO:0000256" key="3">
    <source>
        <dbReference type="ARBA" id="ARBA00022833"/>
    </source>
</evidence>
<evidence type="ECO:0000256" key="1">
    <source>
        <dbReference type="ARBA" id="ARBA00022723"/>
    </source>
</evidence>
<keyword evidence="7" id="KW-1185">Reference proteome</keyword>
<dbReference type="Pfam" id="PF01753">
    <property type="entry name" value="zf-MYND"/>
    <property type="match status" value="1"/>
</dbReference>
<dbReference type="PANTHER" id="PTHR13244:SF7">
    <property type="entry name" value="ZINC FINGER MYND DOMAIN-CONTAINING PROTEIN 10"/>
    <property type="match status" value="1"/>
</dbReference>
<dbReference type="InterPro" id="IPR002893">
    <property type="entry name" value="Znf_MYND"/>
</dbReference>
<organism evidence="6 7">
    <name type="scientific">Dissophora globulifera</name>
    <dbReference type="NCBI Taxonomy" id="979702"/>
    <lineage>
        <taxon>Eukaryota</taxon>
        <taxon>Fungi</taxon>
        <taxon>Fungi incertae sedis</taxon>
        <taxon>Mucoromycota</taxon>
        <taxon>Mortierellomycotina</taxon>
        <taxon>Mortierellomycetes</taxon>
        <taxon>Mortierellales</taxon>
        <taxon>Mortierellaceae</taxon>
        <taxon>Dissophora</taxon>
    </lineage>
</organism>
<keyword evidence="3" id="KW-0862">Zinc</keyword>
<proteinExistence type="predicted"/>
<dbReference type="SUPFAM" id="SSF144232">
    <property type="entry name" value="HIT/MYND zinc finger-like"/>
    <property type="match status" value="1"/>
</dbReference>
<dbReference type="PROSITE" id="PS50865">
    <property type="entry name" value="ZF_MYND_2"/>
    <property type="match status" value="1"/>
</dbReference>
<keyword evidence="1" id="KW-0479">Metal-binding</keyword>
<feature type="domain" description="MYND-type" evidence="5">
    <location>
        <begin position="149"/>
        <end position="185"/>
    </location>
</feature>
<dbReference type="OrthoDB" id="265717at2759"/>
<dbReference type="Gene3D" id="6.10.140.2220">
    <property type="match status" value="1"/>
</dbReference>
<name>A0A9P6RNS4_9FUNG</name>
<dbReference type="AlphaFoldDB" id="A0A9P6RNS4"/>
<evidence type="ECO:0000256" key="2">
    <source>
        <dbReference type="ARBA" id="ARBA00022771"/>
    </source>
</evidence>
<reference evidence="6" key="1">
    <citation type="journal article" date="2020" name="Fungal Divers.">
        <title>Resolving the Mortierellaceae phylogeny through synthesis of multi-gene phylogenetics and phylogenomics.</title>
        <authorList>
            <person name="Vandepol N."/>
            <person name="Liber J."/>
            <person name="Desiro A."/>
            <person name="Na H."/>
            <person name="Kennedy M."/>
            <person name="Barry K."/>
            <person name="Grigoriev I.V."/>
            <person name="Miller A.N."/>
            <person name="O'Donnell K."/>
            <person name="Stajich J.E."/>
            <person name="Bonito G."/>
        </authorList>
    </citation>
    <scope>NUCLEOTIDE SEQUENCE</scope>
    <source>
        <strain evidence="6">REB-010B</strain>
    </source>
</reference>
<dbReference type="PROSITE" id="PS01360">
    <property type="entry name" value="ZF_MYND_1"/>
    <property type="match status" value="1"/>
</dbReference>
<comment type="caution">
    <text evidence="6">The sequence shown here is derived from an EMBL/GenBank/DDBJ whole genome shotgun (WGS) entry which is preliminary data.</text>
</comment>
<dbReference type="EMBL" id="JAAAIP010000203">
    <property type="protein sequence ID" value="KAG0322733.1"/>
    <property type="molecule type" value="Genomic_DNA"/>
</dbReference>
<keyword evidence="2 4" id="KW-0863">Zinc-finger</keyword>